<dbReference type="EMBL" id="NPKJ01000040">
    <property type="protein sequence ID" value="PAQ09618.1"/>
    <property type="molecule type" value="Genomic_DNA"/>
</dbReference>
<dbReference type="AlphaFoldDB" id="A0A271LR37"/>
<name>A0A271LR37_9HYPH</name>
<proteinExistence type="predicted"/>
<dbReference type="CDD" id="cd09872">
    <property type="entry name" value="PIN_Sll0205-like"/>
    <property type="match status" value="1"/>
</dbReference>
<reference evidence="2 3" key="1">
    <citation type="submission" date="2017-08" db="EMBL/GenBank/DDBJ databases">
        <title>Mesorhizobium wenxinae sp. nov., a novel rhizobial species isolated from root nodules of chickpea (Cicer arietinum L.).</title>
        <authorList>
            <person name="Zhang J."/>
        </authorList>
    </citation>
    <scope>NUCLEOTIDE SEQUENCE [LARGE SCALE GENOMIC DNA]</scope>
    <source>
        <strain evidence="2 3">SDW018</strain>
    </source>
</reference>
<protein>
    <submittedName>
        <fullName evidence="2">VapC toxin family PIN domain ribonuclease</fullName>
    </submittedName>
</protein>
<dbReference type="InterPro" id="IPR052919">
    <property type="entry name" value="TA_system_RNase"/>
</dbReference>
<accession>A0A271LR37</accession>
<dbReference type="InterPro" id="IPR002716">
    <property type="entry name" value="PIN_dom"/>
</dbReference>
<feature type="domain" description="PIN" evidence="1">
    <location>
        <begin position="6"/>
        <end position="126"/>
    </location>
</feature>
<evidence type="ECO:0000313" key="3">
    <source>
        <dbReference type="Proteomes" id="UP000216442"/>
    </source>
</evidence>
<dbReference type="InterPro" id="IPR041705">
    <property type="entry name" value="PIN_Sll0205"/>
</dbReference>
<dbReference type="PANTHER" id="PTHR36173">
    <property type="entry name" value="RIBONUCLEASE VAPC16-RELATED"/>
    <property type="match status" value="1"/>
</dbReference>
<dbReference type="OrthoDB" id="9798990at2"/>
<gene>
    <name evidence="2" type="ORF">CIT26_11195</name>
</gene>
<dbReference type="RefSeq" id="WP_095492635.1">
    <property type="nucleotide sequence ID" value="NZ_NPKJ01000040.1"/>
</dbReference>
<dbReference type="Gene3D" id="3.40.50.1010">
    <property type="entry name" value="5'-nuclease"/>
    <property type="match status" value="1"/>
</dbReference>
<comment type="caution">
    <text evidence="2">The sequence shown here is derived from an EMBL/GenBank/DDBJ whole genome shotgun (WGS) entry which is preliminary data.</text>
</comment>
<evidence type="ECO:0000259" key="1">
    <source>
        <dbReference type="Pfam" id="PF01850"/>
    </source>
</evidence>
<dbReference type="Pfam" id="PF01850">
    <property type="entry name" value="PIN"/>
    <property type="match status" value="1"/>
</dbReference>
<sequence length="139" mass="14982">MTTDGVLLDTCFMLWLSTEQPVARTAVEKVTSARKNGGVIAVSVMSAWEIGMLVAKGRLPFIKSPLAWFERFVQAGATSVEGIDSELLVESSFLPGAVHNDPTDRIIIATARSKNLEIITRDRAILAYGAAGFVKTVPC</sequence>
<dbReference type="SUPFAM" id="SSF88723">
    <property type="entry name" value="PIN domain-like"/>
    <property type="match status" value="1"/>
</dbReference>
<organism evidence="2 3">
    <name type="scientific">Mesorhizobium temperatum</name>
    <dbReference type="NCBI Taxonomy" id="241416"/>
    <lineage>
        <taxon>Bacteria</taxon>
        <taxon>Pseudomonadati</taxon>
        <taxon>Pseudomonadota</taxon>
        <taxon>Alphaproteobacteria</taxon>
        <taxon>Hyphomicrobiales</taxon>
        <taxon>Phyllobacteriaceae</taxon>
        <taxon>Mesorhizobium</taxon>
    </lineage>
</organism>
<evidence type="ECO:0000313" key="2">
    <source>
        <dbReference type="EMBL" id="PAQ09618.1"/>
    </source>
</evidence>
<dbReference type="PANTHER" id="PTHR36173:SF1">
    <property type="entry name" value="RIBONUCLEASE VAPC22"/>
    <property type="match status" value="1"/>
</dbReference>
<keyword evidence="3" id="KW-1185">Reference proteome</keyword>
<dbReference type="Proteomes" id="UP000216442">
    <property type="component" value="Unassembled WGS sequence"/>
</dbReference>
<dbReference type="InterPro" id="IPR029060">
    <property type="entry name" value="PIN-like_dom_sf"/>
</dbReference>